<dbReference type="SUPFAM" id="SSF51395">
    <property type="entry name" value="FMN-linked oxidoreductases"/>
    <property type="match status" value="1"/>
</dbReference>
<dbReference type="InterPro" id="IPR045247">
    <property type="entry name" value="Oye-like"/>
</dbReference>
<evidence type="ECO:0000313" key="6">
    <source>
        <dbReference type="Proteomes" id="UP000036403"/>
    </source>
</evidence>
<dbReference type="InterPro" id="IPR001155">
    <property type="entry name" value="OxRdtase_FMN_N"/>
</dbReference>
<dbReference type="CDD" id="cd02933">
    <property type="entry name" value="OYE_like_FMN"/>
    <property type="match status" value="1"/>
</dbReference>
<reference evidence="5 6" key="1">
    <citation type="submission" date="2015-04" db="EMBL/GenBank/DDBJ databases">
        <title>Lasius niger genome sequencing.</title>
        <authorList>
            <person name="Konorov E.A."/>
            <person name="Nikitin M.A."/>
            <person name="Kirill M.V."/>
            <person name="Chang P."/>
        </authorList>
    </citation>
    <scope>NUCLEOTIDE SEQUENCE [LARGE SCALE GENOMIC DNA]</scope>
    <source>
        <tissue evidence="5">Whole</tissue>
    </source>
</reference>
<dbReference type="GO" id="GO:0010181">
    <property type="term" value="F:FMN binding"/>
    <property type="evidence" value="ECO:0007669"/>
    <property type="project" value="InterPro"/>
</dbReference>
<keyword evidence="6" id="KW-1185">Reference proteome</keyword>
<sequence>MTRGRATREGIPTPIMAQYYAQRCDAGLIISEGVAISPQGYGWINSPGIWNDAQVEAWKPITKAVHDHGSTIVAQLWHMGRMLSPGVTNVPSVAPSAIQPPGVAHGPHGKSDYPTPEALTIPQIHQIVKDYGIAAKNAVKAGFDGIQLHAANGYLVDQFLRDSTNKRKDEYGGSPQKRLRFLKEVVEEMIAAIGAERVSVRFSPNGEIQGCVDSHPEEVFIPAAALLQKLNVAWLELREGSDDASFDMAGQTHQKKLSPEIRKVFHNPLVLNGDYDKESGEEALKLGKADAIAYGRLYINNPDLATRFKENLPIDTDIQPTSFYAAYQEDKTSGYTDYPFATKK</sequence>
<dbReference type="InterPro" id="IPR013785">
    <property type="entry name" value="Aldolase_TIM"/>
</dbReference>
<dbReference type="Gene3D" id="3.20.20.70">
    <property type="entry name" value="Aldolase class I"/>
    <property type="match status" value="1"/>
</dbReference>
<feature type="domain" description="NADH:flavin oxidoreductase/NADH oxidase N-terminal" evidence="4">
    <location>
        <begin position="1"/>
        <end position="313"/>
    </location>
</feature>
<dbReference type="STRING" id="67767.A0A0J7NPI3"/>
<evidence type="ECO:0000313" key="5">
    <source>
        <dbReference type="EMBL" id="KMQ94395.1"/>
    </source>
</evidence>
<dbReference type="FunFam" id="3.20.20.70:FF:000059">
    <property type="entry name" value="N-ethylmaleimide reductase, FMN-linked"/>
    <property type="match status" value="1"/>
</dbReference>
<name>A0A0J7NPI3_LASNI</name>
<comment type="caution">
    <text evidence="5">The sequence shown here is derived from an EMBL/GenBank/DDBJ whole genome shotgun (WGS) entry which is preliminary data.</text>
</comment>
<evidence type="ECO:0000256" key="2">
    <source>
        <dbReference type="ARBA" id="ARBA00005979"/>
    </source>
</evidence>
<dbReference type="PaxDb" id="67767-A0A0J7NPI3"/>
<organism evidence="5 6">
    <name type="scientific">Lasius niger</name>
    <name type="common">Black garden ant</name>
    <dbReference type="NCBI Taxonomy" id="67767"/>
    <lineage>
        <taxon>Eukaryota</taxon>
        <taxon>Metazoa</taxon>
        <taxon>Ecdysozoa</taxon>
        <taxon>Arthropoda</taxon>
        <taxon>Hexapoda</taxon>
        <taxon>Insecta</taxon>
        <taxon>Pterygota</taxon>
        <taxon>Neoptera</taxon>
        <taxon>Endopterygota</taxon>
        <taxon>Hymenoptera</taxon>
        <taxon>Apocrita</taxon>
        <taxon>Aculeata</taxon>
        <taxon>Formicoidea</taxon>
        <taxon>Formicidae</taxon>
        <taxon>Formicinae</taxon>
        <taxon>Lasius</taxon>
        <taxon>Lasius</taxon>
    </lineage>
</organism>
<comment type="cofactor">
    <cofactor evidence="1">
        <name>FMN</name>
        <dbReference type="ChEBI" id="CHEBI:58210"/>
    </cofactor>
</comment>
<keyword evidence="3" id="KW-0560">Oxidoreductase</keyword>
<dbReference type="Pfam" id="PF00724">
    <property type="entry name" value="Oxidored_FMN"/>
    <property type="match status" value="1"/>
</dbReference>
<gene>
    <name evidence="5" type="ORF">RF55_5468</name>
</gene>
<protein>
    <submittedName>
        <fullName evidence="5">Nadh:flavin oxidoreductase</fullName>
    </submittedName>
</protein>
<dbReference type="PANTHER" id="PTHR22893:SF91">
    <property type="entry name" value="NADPH DEHYDROGENASE 2-RELATED"/>
    <property type="match status" value="1"/>
</dbReference>
<dbReference type="EMBL" id="LBMM01002771">
    <property type="protein sequence ID" value="KMQ94395.1"/>
    <property type="molecule type" value="Genomic_DNA"/>
</dbReference>
<evidence type="ECO:0000256" key="3">
    <source>
        <dbReference type="ARBA" id="ARBA00023002"/>
    </source>
</evidence>
<evidence type="ECO:0000256" key="1">
    <source>
        <dbReference type="ARBA" id="ARBA00001917"/>
    </source>
</evidence>
<dbReference type="Proteomes" id="UP000036403">
    <property type="component" value="Unassembled WGS sequence"/>
</dbReference>
<evidence type="ECO:0000259" key="4">
    <source>
        <dbReference type="Pfam" id="PF00724"/>
    </source>
</evidence>
<proteinExistence type="inferred from homology"/>
<dbReference type="PANTHER" id="PTHR22893">
    <property type="entry name" value="NADH OXIDOREDUCTASE-RELATED"/>
    <property type="match status" value="1"/>
</dbReference>
<dbReference type="GO" id="GO:0005829">
    <property type="term" value="C:cytosol"/>
    <property type="evidence" value="ECO:0007669"/>
    <property type="project" value="UniProtKB-ARBA"/>
</dbReference>
<accession>A0A0J7NPI3</accession>
<dbReference type="GO" id="GO:0016628">
    <property type="term" value="F:oxidoreductase activity, acting on the CH-CH group of donors, NAD or NADP as acceptor"/>
    <property type="evidence" value="ECO:0007669"/>
    <property type="project" value="UniProtKB-ARBA"/>
</dbReference>
<dbReference type="AlphaFoldDB" id="A0A0J7NPI3"/>
<comment type="similarity">
    <text evidence="2">Belongs to the NADH:flavin oxidoreductase/NADH oxidase family.</text>
</comment>
<dbReference type="OrthoDB" id="1663137at2759"/>